<name>A0A2U1NCH0_ARTAN</name>
<organism evidence="1 2">
    <name type="scientific">Artemisia annua</name>
    <name type="common">Sweet wormwood</name>
    <dbReference type="NCBI Taxonomy" id="35608"/>
    <lineage>
        <taxon>Eukaryota</taxon>
        <taxon>Viridiplantae</taxon>
        <taxon>Streptophyta</taxon>
        <taxon>Embryophyta</taxon>
        <taxon>Tracheophyta</taxon>
        <taxon>Spermatophyta</taxon>
        <taxon>Magnoliopsida</taxon>
        <taxon>eudicotyledons</taxon>
        <taxon>Gunneridae</taxon>
        <taxon>Pentapetalae</taxon>
        <taxon>asterids</taxon>
        <taxon>campanulids</taxon>
        <taxon>Asterales</taxon>
        <taxon>Asteraceae</taxon>
        <taxon>Asteroideae</taxon>
        <taxon>Anthemideae</taxon>
        <taxon>Artemisiinae</taxon>
        <taxon>Artemisia</taxon>
    </lineage>
</organism>
<dbReference type="Proteomes" id="UP000245207">
    <property type="component" value="Unassembled WGS sequence"/>
</dbReference>
<dbReference type="EMBL" id="PKPP01003121">
    <property type="protein sequence ID" value="PWA71183.1"/>
    <property type="molecule type" value="Genomic_DNA"/>
</dbReference>
<sequence>MCTCAAASKPQISQQTLMNDQQRKKLMKFLCTEKDVAGSSITRFQLTTLGSIVVRSRKNSELKLVEDLSKTGQSIFNDGDKKGSMAALPSI</sequence>
<evidence type="ECO:0000313" key="2">
    <source>
        <dbReference type="Proteomes" id="UP000245207"/>
    </source>
</evidence>
<evidence type="ECO:0000313" key="1">
    <source>
        <dbReference type="EMBL" id="PWA71183.1"/>
    </source>
</evidence>
<keyword evidence="2" id="KW-1185">Reference proteome</keyword>
<comment type="caution">
    <text evidence="1">The sequence shown here is derived from an EMBL/GenBank/DDBJ whole genome shotgun (WGS) entry which is preliminary data.</text>
</comment>
<proteinExistence type="predicted"/>
<accession>A0A2U1NCH0</accession>
<protein>
    <submittedName>
        <fullName evidence="1">Uncharacterized protein</fullName>
    </submittedName>
</protein>
<dbReference type="AlphaFoldDB" id="A0A2U1NCH0"/>
<reference evidence="1 2" key="1">
    <citation type="journal article" date="2018" name="Mol. Plant">
        <title>The genome of Artemisia annua provides insight into the evolution of Asteraceae family and artemisinin biosynthesis.</title>
        <authorList>
            <person name="Shen Q."/>
            <person name="Zhang L."/>
            <person name="Liao Z."/>
            <person name="Wang S."/>
            <person name="Yan T."/>
            <person name="Shi P."/>
            <person name="Liu M."/>
            <person name="Fu X."/>
            <person name="Pan Q."/>
            <person name="Wang Y."/>
            <person name="Lv Z."/>
            <person name="Lu X."/>
            <person name="Zhang F."/>
            <person name="Jiang W."/>
            <person name="Ma Y."/>
            <person name="Chen M."/>
            <person name="Hao X."/>
            <person name="Li L."/>
            <person name="Tang Y."/>
            <person name="Lv G."/>
            <person name="Zhou Y."/>
            <person name="Sun X."/>
            <person name="Brodelius P.E."/>
            <person name="Rose J.K.C."/>
            <person name="Tang K."/>
        </authorList>
    </citation>
    <scope>NUCLEOTIDE SEQUENCE [LARGE SCALE GENOMIC DNA]</scope>
    <source>
        <strain evidence="2">cv. Huhao1</strain>
        <tissue evidence="1">Leaf</tissue>
    </source>
</reference>
<gene>
    <name evidence="1" type="ORF">CTI12_AA283210</name>
</gene>